<reference evidence="8" key="1">
    <citation type="submission" date="2020-12" db="EMBL/GenBank/DDBJ databases">
        <title>Geomonas sp. Red875, isolated from river sediment.</title>
        <authorList>
            <person name="Xu Z."/>
            <person name="Zhang Z."/>
            <person name="Masuda Y."/>
            <person name="Itoh H."/>
            <person name="Senoo K."/>
        </authorList>
    </citation>
    <scope>NUCLEOTIDE SEQUENCE</scope>
    <source>
        <strain evidence="8">Red875</strain>
    </source>
</reference>
<evidence type="ECO:0000256" key="4">
    <source>
        <dbReference type="ARBA" id="ARBA00023136"/>
    </source>
</evidence>
<feature type="transmembrane region" description="Helical" evidence="6">
    <location>
        <begin position="45"/>
        <end position="68"/>
    </location>
</feature>
<gene>
    <name evidence="8" type="ORF">JFN93_17985</name>
</gene>
<dbReference type="Proteomes" id="UP000636888">
    <property type="component" value="Unassembled WGS sequence"/>
</dbReference>
<feature type="region of interest" description="Disordered" evidence="5">
    <location>
        <begin position="137"/>
        <end position="161"/>
    </location>
</feature>
<feature type="transmembrane region" description="Helical" evidence="6">
    <location>
        <begin position="7"/>
        <end position="25"/>
    </location>
</feature>
<dbReference type="EMBL" id="JAEMHM010000015">
    <property type="protein sequence ID" value="MBJ6726606.1"/>
    <property type="molecule type" value="Genomic_DNA"/>
</dbReference>
<proteinExistence type="predicted"/>
<feature type="domain" description="Methylamine utilisation protein MauE" evidence="7">
    <location>
        <begin position="6"/>
        <end position="133"/>
    </location>
</feature>
<evidence type="ECO:0000256" key="1">
    <source>
        <dbReference type="ARBA" id="ARBA00004141"/>
    </source>
</evidence>
<feature type="transmembrane region" description="Helical" evidence="6">
    <location>
        <begin position="75"/>
        <end position="96"/>
    </location>
</feature>
<evidence type="ECO:0000259" key="7">
    <source>
        <dbReference type="Pfam" id="PF07291"/>
    </source>
</evidence>
<keyword evidence="3 6" id="KW-1133">Transmembrane helix</keyword>
<evidence type="ECO:0000313" key="8">
    <source>
        <dbReference type="EMBL" id="MBJ6726606.1"/>
    </source>
</evidence>
<organism evidence="8 9">
    <name type="scientific">Geomesophilobacter sediminis</name>
    <dbReference type="NCBI Taxonomy" id="2798584"/>
    <lineage>
        <taxon>Bacteria</taxon>
        <taxon>Pseudomonadati</taxon>
        <taxon>Thermodesulfobacteriota</taxon>
        <taxon>Desulfuromonadia</taxon>
        <taxon>Geobacterales</taxon>
        <taxon>Geobacteraceae</taxon>
        <taxon>Geomesophilobacter</taxon>
    </lineage>
</organism>
<comment type="caution">
    <text evidence="8">The sequence shown here is derived from an EMBL/GenBank/DDBJ whole genome shotgun (WGS) entry which is preliminary data.</text>
</comment>
<protein>
    <submittedName>
        <fullName evidence="8">DoxX family membrane protein</fullName>
    </submittedName>
</protein>
<accession>A0A8J7S8S7</accession>
<evidence type="ECO:0000313" key="9">
    <source>
        <dbReference type="Proteomes" id="UP000636888"/>
    </source>
</evidence>
<evidence type="ECO:0000256" key="6">
    <source>
        <dbReference type="SAM" id="Phobius"/>
    </source>
</evidence>
<dbReference type="InterPro" id="IPR009908">
    <property type="entry name" value="Methylamine_util_MauE"/>
</dbReference>
<comment type="subcellular location">
    <subcellularLocation>
        <location evidence="1">Membrane</location>
        <topology evidence="1">Multi-pass membrane protein</topology>
    </subcellularLocation>
</comment>
<dbReference type="GO" id="GO:0016020">
    <property type="term" value="C:membrane"/>
    <property type="evidence" value="ECO:0007669"/>
    <property type="project" value="UniProtKB-SubCell"/>
</dbReference>
<dbReference type="AlphaFoldDB" id="A0A8J7S8S7"/>
<evidence type="ECO:0000256" key="2">
    <source>
        <dbReference type="ARBA" id="ARBA00022692"/>
    </source>
</evidence>
<keyword evidence="9" id="KW-1185">Reference proteome</keyword>
<dbReference type="GO" id="GO:0030416">
    <property type="term" value="P:methylamine metabolic process"/>
    <property type="evidence" value="ECO:0007669"/>
    <property type="project" value="InterPro"/>
</dbReference>
<evidence type="ECO:0000256" key="3">
    <source>
        <dbReference type="ARBA" id="ARBA00022989"/>
    </source>
</evidence>
<dbReference type="RefSeq" id="WP_199385513.1">
    <property type="nucleotide sequence ID" value="NZ_JAEMHM010000015.1"/>
</dbReference>
<keyword evidence="4 6" id="KW-0472">Membrane</keyword>
<dbReference type="Pfam" id="PF07291">
    <property type="entry name" value="MauE"/>
    <property type="match status" value="1"/>
</dbReference>
<keyword evidence="2 6" id="KW-0812">Transmembrane</keyword>
<sequence>MSGVKRYLPVVVRVALGAVFVYAGVTKIADPVGFAGSIAAYQVLPYFPSYLVAAVLPWVELFSGLLILSGYRVKAGALVIGALNLIFIAALASAAVRGLDIDCGCFKEGGAKVSPLLALLRDLVFLAMTAVVLTTGEKAPPEPGGSAGHPCDCTETSGNQM</sequence>
<evidence type="ECO:0000256" key="5">
    <source>
        <dbReference type="SAM" id="MobiDB-lite"/>
    </source>
</evidence>
<name>A0A8J7S8S7_9BACT</name>
<dbReference type="UniPathway" id="UPA00895"/>